<evidence type="ECO:0000313" key="1">
    <source>
        <dbReference type="EMBL" id="CAJ2644806.1"/>
    </source>
</evidence>
<dbReference type="EMBL" id="CASHSV030000044">
    <property type="protein sequence ID" value="CAJ2644806.1"/>
    <property type="molecule type" value="Genomic_DNA"/>
</dbReference>
<gene>
    <name evidence="1" type="ORF">MILVUS5_LOCUS13767</name>
</gene>
<evidence type="ECO:0000313" key="2">
    <source>
        <dbReference type="Proteomes" id="UP001177021"/>
    </source>
</evidence>
<organism evidence="1 2">
    <name type="scientific">Trifolium pratense</name>
    <name type="common">Red clover</name>
    <dbReference type="NCBI Taxonomy" id="57577"/>
    <lineage>
        <taxon>Eukaryota</taxon>
        <taxon>Viridiplantae</taxon>
        <taxon>Streptophyta</taxon>
        <taxon>Embryophyta</taxon>
        <taxon>Tracheophyta</taxon>
        <taxon>Spermatophyta</taxon>
        <taxon>Magnoliopsida</taxon>
        <taxon>eudicotyledons</taxon>
        <taxon>Gunneridae</taxon>
        <taxon>Pentapetalae</taxon>
        <taxon>rosids</taxon>
        <taxon>fabids</taxon>
        <taxon>Fabales</taxon>
        <taxon>Fabaceae</taxon>
        <taxon>Papilionoideae</taxon>
        <taxon>50 kb inversion clade</taxon>
        <taxon>NPAAA clade</taxon>
        <taxon>Hologalegina</taxon>
        <taxon>IRL clade</taxon>
        <taxon>Trifolieae</taxon>
        <taxon>Trifolium</taxon>
    </lineage>
</organism>
<dbReference type="Proteomes" id="UP001177021">
    <property type="component" value="Unassembled WGS sequence"/>
</dbReference>
<keyword evidence="2" id="KW-1185">Reference proteome</keyword>
<comment type="caution">
    <text evidence="1">The sequence shown here is derived from an EMBL/GenBank/DDBJ whole genome shotgun (WGS) entry which is preliminary data.</text>
</comment>
<reference evidence="1" key="1">
    <citation type="submission" date="2023-10" db="EMBL/GenBank/DDBJ databases">
        <authorList>
            <person name="Rodriguez Cubillos JULIANA M."/>
            <person name="De Vega J."/>
        </authorList>
    </citation>
    <scope>NUCLEOTIDE SEQUENCE</scope>
</reference>
<sequence>MGAKKSSSNSFSSLFKCCFSSRSNYEHLEDSGRGRRIFTSDEDIGFWVAEPDIDRKASDFIAKYYATRVTNSQSQFAS</sequence>
<name>A0ACB0JLX0_TRIPR</name>
<accession>A0ACB0JLX0</accession>
<protein>
    <submittedName>
        <fullName evidence="1">Uncharacterized protein</fullName>
    </submittedName>
</protein>
<proteinExistence type="predicted"/>